<dbReference type="PANTHER" id="PTHR43877">
    <property type="entry name" value="AMINOALKYLPHOSPHONATE N-ACETYLTRANSFERASE-RELATED-RELATED"/>
    <property type="match status" value="1"/>
</dbReference>
<dbReference type="EMBL" id="JAPFQL010000002">
    <property type="protein sequence ID" value="MDC5695841.1"/>
    <property type="molecule type" value="Genomic_DNA"/>
</dbReference>
<keyword evidence="1" id="KW-0808">Transferase</keyword>
<dbReference type="Gene3D" id="3.40.630.30">
    <property type="match status" value="1"/>
</dbReference>
<organism evidence="4 5">
    <name type="scientific">Intrasporangium calvum</name>
    <dbReference type="NCBI Taxonomy" id="53358"/>
    <lineage>
        <taxon>Bacteria</taxon>
        <taxon>Bacillati</taxon>
        <taxon>Actinomycetota</taxon>
        <taxon>Actinomycetes</taxon>
        <taxon>Micrococcales</taxon>
        <taxon>Intrasporangiaceae</taxon>
        <taxon>Intrasporangium</taxon>
    </lineage>
</organism>
<evidence type="ECO:0000259" key="3">
    <source>
        <dbReference type="PROSITE" id="PS51186"/>
    </source>
</evidence>
<name>A0ABT5GC63_9MICO</name>
<keyword evidence="5" id="KW-1185">Reference proteome</keyword>
<dbReference type="InterPro" id="IPR050832">
    <property type="entry name" value="Bact_Acetyltransf"/>
</dbReference>
<accession>A0ABT5GC63</accession>
<dbReference type="InterPro" id="IPR016181">
    <property type="entry name" value="Acyl_CoA_acyltransferase"/>
</dbReference>
<dbReference type="PROSITE" id="PS51186">
    <property type="entry name" value="GNAT"/>
    <property type="match status" value="1"/>
</dbReference>
<dbReference type="InterPro" id="IPR000182">
    <property type="entry name" value="GNAT_dom"/>
</dbReference>
<proteinExistence type="predicted"/>
<keyword evidence="2" id="KW-0012">Acyltransferase</keyword>
<reference evidence="4 5" key="1">
    <citation type="submission" date="2022-11" db="EMBL/GenBank/DDBJ databases">
        <title>Anaerobic phenanthrene biodegradation by a DNRA strain PheN6.</title>
        <authorList>
            <person name="Zhang Z."/>
        </authorList>
    </citation>
    <scope>NUCLEOTIDE SEQUENCE [LARGE SCALE GENOMIC DNA]</scope>
    <source>
        <strain evidence="4 5">PheN6</strain>
    </source>
</reference>
<dbReference type="Pfam" id="PF00583">
    <property type="entry name" value="Acetyltransf_1"/>
    <property type="match status" value="1"/>
</dbReference>
<sequence>MTGMEATDMPGSAEGGPVGDLVVRAAEGNDLDAVLSIGHRTWPIIHEPIAGLDYVAMGLAKWWTSDVVAASIRQGRTIVAELDGIVVGMAAFGTQDADLVLWKLYVLPEHHGRGVGSALMDAVLDRAREAGHTRVTVAYPDGNAYAARFHRAHGFIETHREASGSGLPDTIWMVREIGAGEDA</sequence>
<comment type="caution">
    <text evidence="4">The sequence shown here is derived from an EMBL/GenBank/DDBJ whole genome shotgun (WGS) entry which is preliminary data.</text>
</comment>
<evidence type="ECO:0000313" key="5">
    <source>
        <dbReference type="Proteomes" id="UP001150259"/>
    </source>
</evidence>
<evidence type="ECO:0000256" key="1">
    <source>
        <dbReference type="ARBA" id="ARBA00022679"/>
    </source>
</evidence>
<evidence type="ECO:0000313" key="4">
    <source>
        <dbReference type="EMBL" id="MDC5695841.1"/>
    </source>
</evidence>
<evidence type="ECO:0000256" key="2">
    <source>
        <dbReference type="ARBA" id="ARBA00023315"/>
    </source>
</evidence>
<dbReference type="SUPFAM" id="SSF55729">
    <property type="entry name" value="Acyl-CoA N-acyltransferases (Nat)"/>
    <property type="match status" value="1"/>
</dbReference>
<dbReference type="RefSeq" id="WP_272460383.1">
    <property type="nucleotide sequence ID" value="NZ_JAPFQL010000002.1"/>
</dbReference>
<protein>
    <submittedName>
        <fullName evidence="4">GNAT family N-acetyltransferase</fullName>
    </submittedName>
</protein>
<dbReference type="CDD" id="cd04301">
    <property type="entry name" value="NAT_SF"/>
    <property type="match status" value="1"/>
</dbReference>
<feature type="domain" description="N-acetyltransferase" evidence="3">
    <location>
        <begin position="21"/>
        <end position="178"/>
    </location>
</feature>
<dbReference type="Proteomes" id="UP001150259">
    <property type="component" value="Unassembled WGS sequence"/>
</dbReference>
<gene>
    <name evidence="4" type="ORF">OO014_01115</name>
</gene>